<dbReference type="AlphaFoldDB" id="A0A4Q9L7U4"/>
<protein>
    <submittedName>
        <fullName evidence="1">Uncharacterized protein</fullName>
    </submittedName>
</protein>
<dbReference type="Gene3D" id="3.80.10.10">
    <property type="entry name" value="Ribonuclease Inhibitor"/>
    <property type="match status" value="2"/>
</dbReference>
<name>A0A4Q9L7U4_9MICR</name>
<accession>A0A4Q9L7U4</accession>
<dbReference type="SUPFAM" id="SSF52047">
    <property type="entry name" value="RNI-like"/>
    <property type="match status" value="1"/>
</dbReference>
<sequence length="779" mass="92483">MNAVIYMLNLTYCTIQRLKKKESIEFDLLYACNINDSITNNYNRDKGELTNRYALYSEEKNVLYECEGLHRFINELFLCPNGKDELKHFELSMVKISFPKNICLIPSTENLSPMSKCRDKIYLHQRLYFIDFKYCLQLFSNFDSMNTDVPIDKLLDVLYFSYIVGIYGDKNFYKILKGYMIHASGNTLYNGINQVLQYKERFCTNYFNWIISRMIEIFYELNFYYIEDISKGKIGRRFDEKATEVKKFNISSYIIEKIYENKIEENNIKLLHFLLFFKEIEEIYLIDIDFVHVKKMFCLRKIFSRNIAAVTISQKTKIGLVLLYLNNIAVFKNIKKLEIRSTILTENNMRLLANFTFLEHIILSDIIIDQRQYFFPKYLIGRLLNLKILNIRTSFIFLYADLVVMFPNLTQLFLTLNKTQDFDNFMVLPCLEAYNLLFKRIGFRFGSANLKDFFNKIYNLKNLEDITITSETISPIYNYNNIIHQQYYLTLKRLKLVHFYLYDYEIQCIQNFRNLKSMIYIGCTFLNSDSMIFSGCKYADSLENMKIINCKNALYILLSIENHKNLVYLTIKSKKPITIPNSNHRMINLNNHIYLKSIHIELEAFDKLPVIRNACNAKLHYINLGNCNLPGNSIILSFSSPYMLKNIKIFNYFGNFLSKNDLFYLSFMTKCKSLELSFCRLENCKLYDMFAADKLYIIEELYILDIILGKYDFLAIQKLKYLQCIGISLFSDSLSFIYYFKRMYFKRLRSFGTLKPEISLQERNYLISEFGSAIDIYSI</sequence>
<evidence type="ECO:0000313" key="2">
    <source>
        <dbReference type="Proteomes" id="UP000292362"/>
    </source>
</evidence>
<gene>
    <name evidence="1" type="ORF">CWI37_0237p0030</name>
</gene>
<dbReference type="InterPro" id="IPR032675">
    <property type="entry name" value="LRR_dom_sf"/>
</dbReference>
<organism evidence="1 2">
    <name type="scientific">Hamiltosporidium tvaerminnensis</name>
    <dbReference type="NCBI Taxonomy" id="1176355"/>
    <lineage>
        <taxon>Eukaryota</taxon>
        <taxon>Fungi</taxon>
        <taxon>Fungi incertae sedis</taxon>
        <taxon>Microsporidia</taxon>
        <taxon>Dubosqiidae</taxon>
        <taxon>Hamiltosporidium</taxon>
    </lineage>
</organism>
<reference evidence="1 2" key="1">
    <citation type="submission" date="2017-12" db="EMBL/GenBank/DDBJ databases">
        <authorList>
            <person name="Pombert J.-F."/>
            <person name="Haag K.L."/>
            <person name="Ebert D."/>
        </authorList>
    </citation>
    <scope>NUCLEOTIDE SEQUENCE [LARGE SCALE GENOMIC DNA]</scope>
    <source>
        <strain evidence="1">FI-OER-3-3</strain>
    </source>
</reference>
<evidence type="ECO:0000313" key="1">
    <source>
        <dbReference type="EMBL" id="TBU03763.1"/>
    </source>
</evidence>
<dbReference type="VEuPathDB" id="MicrosporidiaDB:CWI37_0237p0030"/>
<proteinExistence type="predicted"/>
<dbReference type="Proteomes" id="UP000292362">
    <property type="component" value="Unassembled WGS sequence"/>
</dbReference>
<comment type="caution">
    <text evidence="1">The sequence shown here is derived from an EMBL/GenBank/DDBJ whole genome shotgun (WGS) entry which is preliminary data.</text>
</comment>
<dbReference type="EMBL" id="PITJ01000237">
    <property type="protein sequence ID" value="TBU03763.1"/>
    <property type="molecule type" value="Genomic_DNA"/>
</dbReference>